<evidence type="ECO:0000259" key="13">
    <source>
        <dbReference type="PROSITE" id="PS50868"/>
    </source>
</evidence>
<dbReference type="Pfam" id="PF17907">
    <property type="entry name" value="AWS"/>
    <property type="match status" value="1"/>
</dbReference>
<keyword evidence="3" id="KW-0158">Chromosome</keyword>
<dbReference type="SMART" id="SM00508">
    <property type="entry name" value="PostSET"/>
    <property type="match status" value="1"/>
</dbReference>
<dbReference type="SUPFAM" id="SSF82199">
    <property type="entry name" value="SET domain"/>
    <property type="match status" value="1"/>
</dbReference>
<evidence type="ECO:0000313" key="16">
    <source>
        <dbReference type="EMBL" id="NUU90389.1"/>
    </source>
</evidence>
<feature type="domain" description="SET" evidence="12">
    <location>
        <begin position="1357"/>
        <end position="1478"/>
    </location>
</feature>
<feature type="region of interest" description="Disordered" evidence="11">
    <location>
        <begin position="190"/>
        <end position="229"/>
    </location>
</feature>
<feature type="compositionally biased region" description="Polar residues" evidence="11">
    <location>
        <begin position="2176"/>
        <end position="2203"/>
    </location>
</feature>
<keyword evidence="8" id="KW-0863">Zinc-finger</keyword>
<feature type="compositionally biased region" description="Basic and acidic residues" evidence="11">
    <location>
        <begin position="2165"/>
        <end position="2175"/>
    </location>
</feature>
<sequence length="2268" mass="248388">MGACEPHEPLNLAATEQHSCLEFIKNSEQLPALETGRSVIEFYADPSSAPNGVAELSQKDNGVCGSYSDVMEAVLDARGIGLVGEGENVVGSIAGRLLEDESGVGEECLDEGQSGRDDCIRETDRLWEEKVGLEVENVGAVDCEGSLELLVVPDSLKNCNQQDDQMDDKNAGVQGTMEEGSDGLATVETDASDETVPPTACGTSVELNPVNDMPRNCDQQDGQNEDESGNVQGVIEDDCLDAIETVKSNKIVLSLGCKMPAELVQANDWCRNGGQQDDQRDDKNVSVQGVMEENSGDLAPVEVDTNDEIMLLSGREMPAELIPVKSLPGDVSEQYNRDCGASQEVVVEEKIGNFTALGKSNVQGVMEQKSNGLVATETVDTCENILPSLGYEMLAKCLPRNGVEQDMQDCGTSMVVTMEEKNNDLAGIESISIQGVMEDKTDGLAATETATCNEIGPSPSCEMHVGLISVNVSPRNGVEQDKQDDGTSRTMVSEEKNVVLTRLETDNQDQKLLPLDHEILLELTPVTCPPSKCLQQDDQKGDQIISRPFAEGVMEEPTFVLDAAETTTSNLLLPSQENLKLMPMTGLPEENVHHDEQKLIQCKLDSMAVNGLAIEWVPEQESNALARTEAGICSQASAHGTIDSSSAVDCSGETDYEAKNNVSIDSVSETKCHVIVSPSSRRSNGTRKSSQKTQTKRAARKCRSTTKVPNLHRGIEIIFKRVTRRRSCFSKPARSSAWGLLGNITQTFMLINGLRPDEIENLGSQKARGDQGSGKRNKLAGGTSRRSSKKCHASAHCIRLKVKVGKDACQTESNPKMIIPEVINTKASGDLASDYGAESCQETSFEISKLAYCVGDNMVEEGTQKQLQSFYIKLGKAKAHCDASAMDVKLANKDMEGTVISEKSSRDIMEDYLEVPSHTEVEALGVATEKRYTDAGTSPDSEVINSVPEVQVDARCQEDYPDAVLSPSKAFAADEEGTGGKRGKKKESLPQAGNCSPAVASLKKVKLAKKRGGRQRKGDSLSSSEILTSCTSANGSVNTTSTKEYSAELVLSSGKTELGVPGGALRGEIIMETKICGELDADLRSSESKISKNPLPSTKSRGRRLPRKSDGVNKRRSKVSDSAKSRRANGCKERGNDRKSVKKNKAKGKSVCDHVFYKVDDDPEIDENGKIDAGEDTAAEEVADLDMLSSGVMEQNLSSDNAWVRCDDCLKWRRIPVRLVESISQTHCQWICKDNMNKAFADCSFPQEKSNAEINAELGISDVDEDGCDAPSNYMESECRQTSVSKEYEFTRITTNQFLHRSRKTQTIDEIMVCYCKAPVAGRLGCGDECLNRMLNIECVQGTCPCGDHCSNQQFQKRNYAKMTWERCGKKGFGLRLDEDISRGQFLIEYVGEVLDVHAYEARQKDYASKGHKHFYFMTLDGSEVIDACAKGNLGRFINHSCDPNCRTEKWVVNGEICIGLFALRDIKKGEEVTFDYNYVRVVGAAAKRCYCGTPQCRGYIGGDPTSTEVVDQVDSDEEFPEPVMLEDGRVGGGLKNKISKTNFFGLSKDREIEFKTAVGNLEVATEIKDLTNQLTPAMSLSPSASEMNGLPGDFSSSSQQVETSPKAEDVMTQPTPAVQQEISNEETMNKSLYSSQKLRTSPTSTPTKILSDDVMINRKSKSAAAENKRVFVKSRFIIKTPHQSSLIKKGKSAGNLININKVQTMASKPQFPLIKPKKLIESTSNGHFEAVQEKLNELLDSEGGISKRKDAPKGYLKLLLLTAASGAIRSGEAIQSNRELSMILDALLKTRSRVVLMDIINKNGLRMLHNIMKQYRGDFKKIPILRKLLKVLEHLAVREILTLEHISGGPPCPGMESFTESMLSLTEHDDKQVHQIARSFRDRWIPRHIRKHSYMDRDDGRMEIHRGSNCNKVSASHNHWHDQGVRHTEALNGVVESNLAMTSGGTAVHEDSSVNRVGSSTRTRKRKTRWDQPAVGNIASSSHQHVKQNVNSGLVQQYGSNPVLELSKEVPVHVDKAGGEYSYCPHCVRNYSWQDESSSADDRKQNIHEDFPPGFSSPINSALASNASSTVAEPPQQNVFQLKFPVGMVVGLPQKKFNSRFPVSYGIPLSVMQQSGSPLAETVESWVIAPGMPFHPFPPLPPLPSFKKGTQPSCDVSSMEVDGDAERGQQDSHDPTTCPNENSPSMSGANQPDVNSPGPNDHQTFKRVRGFSYDLGRRYFKQQKWNKVSPPWVRNRNGWGCVGDNSRGGMCSTDMGSLTNEQRNSYC</sequence>
<protein>
    <recommendedName>
        <fullName evidence="17">Histone-lysine N-methyltransferase</fullName>
    </recommendedName>
</protein>
<dbReference type="InterPro" id="IPR003616">
    <property type="entry name" value="Post-SET_dom"/>
</dbReference>
<feature type="domain" description="AWS" evidence="15">
    <location>
        <begin position="1309"/>
        <end position="1359"/>
    </location>
</feature>
<feature type="compositionally biased region" description="Basic residues" evidence="11">
    <location>
        <begin position="694"/>
        <end position="704"/>
    </location>
</feature>
<dbReference type="InterPro" id="IPR006560">
    <property type="entry name" value="AWS_dom"/>
</dbReference>
<name>A0A6M2F4C2_9ROSI</name>
<dbReference type="GO" id="GO:0008270">
    <property type="term" value="F:zinc ion binding"/>
    <property type="evidence" value="ECO:0007669"/>
    <property type="project" value="UniProtKB-KW"/>
</dbReference>
<dbReference type="CDD" id="cd19172">
    <property type="entry name" value="SET_SETD2"/>
    <property type="match status" value="1"/>
</dbReference>
<evidence type="ECO:0008006" key="17">
    <source>
        <dbReference type="Google" id="ProtNLM"/>
    </source>
</evidence>
<keyword evidence="6" id="KW-0949">S-adenosyl-L-methionine</keyword>
<evidence type="ECO:0000259" key="12">
    <source>
        <dbReference type="PROSITE" id="PS50280"/>
    </source>
</evidence>
<dbReference type="Pfam" id="PF00856">
    <property type="entry name" value="SET"/>
    <property type="match status" value="1"/>
</dbReference>
<dbReference type="InterPro" id="IPR001214">
    <property type="entry name" value="SET_dom"/>
</dbReference>
<evidence type="ECO:0000256" key="11">
    <source>
        <dbReference type="SAM" id="MobiDB-lite"/>
    </source>
</evidence>
<feature type="region of interest" description="Disordered" evidence="11">
    <location>
        <begin position="1085"/>
        <end position="1146"/>
    </location>
</feature>
<accession>A0A6M2F4C2</accession>
<feature type="domain" description="CW-type" evidence="14">
    <location>
        <begin position="1197"/>
        <end position="1251"/>
    </location>
</feature>
<dbReference type="InterPro" id="IPR011124">
    <property type="entry name" value="Znf_CW"/>
</dbReference>
<dbReference type="InterPro" id="IPR050777">
    <property type="entry name" value="SET2_Histone-Lys_MeTrsfase"/>
</dbReference>
<feature type="compositionally biased region" description="Polar residues" evidence="11">
    <location>
        <begin position="677"/>
        <end position="693"/>
    </location>
</feature>
<dbReference type="Gene3D" id="2.170.270.10">
    <property type="entry name" value="SET domain"/>
    <property type="match status" value="1"/>
</dbReference>
<dbReference type="InterPro" id="IPR044437">
    <property type="entry name" value="SETD2/Set2_SET"/>
</dbReference>
<dbReference type="GO" id="GO:0005694">
    <property type="term" value="C:chromosome"/>
    <property type="evidence" value="ECO:0007669"/>
    <property type="project" value="UniProtKB-SubCell"/>
</dbReference>
<dbReference type="Pfam" id="PF07496">
    <property type="entry name" value="zf-CW"/>
    <property type="match status" value="1"/>
</dbReference>
<evidence type="ECO:0000256" key="5">
    <source>
        <dbReference type="ARBA" id="ARBA00022679"/>
    </source>
</evidence>
<dbReference type="PROSITE" id="PS50280">
    <property type="entry name" value="SET"/>
    <property type="match status" value="1"/>
</dbReference>
<dbReference type="PANTHER" id="PTHR22884">
    <property type="entry name" value="SET DOMAIN PROTEINS"/>
    <property type="match status" value="1"/>
</dbReference>
<feature type="region of interest" description="Disordered" evidence="11">
    <location>
        <begin position="2144"/>
        <end position="2206"/>
    </location>
</feature>
<keyword evidence="5" id="KW-0808">Transferase</keyword>
<dbReference type="GO" id="GO:0032259">
    <property type="term" value="P:methylation"/>
    <property type="evidence" value="ECO:0007669"/>
    <property type="project" value="UniProtKB-KW"/>
</dbReference>
<evidence type="ECO:0000256" key="7">
    <source>
        <dbReference type="ARBA" id="ARBA00022723"/>
    </source>
</evidence>
<keyword evidence="9" id="KW-0862">Zinc</keyword>
<dbReference type="Gene3D" id="3.30.40.100">
    <property type="match status" value="1"/>
</dbReference>
<evidence type="ECO:0000256" key="10">
    <source>
        <dbReference type="ARBA" id="ARBA00023242"/>
    </source>
</evidence>
<keyword evidence="7" id="KW-0479">Metal-binding</keyword>
<evidence type="ECO:0000259" key="14">
    <source>
        <dbReference type="PROSITE" id="PS51050"/>
    </source>
</evidence>
<feature type="compositionally biased region" description="Polar residues" evidence="11">
    <location>
        <begin position="1595"/>
        <end position="1604"/>
    </location>
</feature>
<evidence type="ECO:0000256" key="4">
    <source>
        <dbReference type="ARBA" id="ARBA00022603"/>
    </source>
</evidence>
<keyword evidence="4" id="KW-0489">Methyltransferase</keyword>
<feature type="region of interest" description="Disordered" evidence="11">
    <location>
        <begin position="764"/>
        <end position="787"/>
    </location>
</feature>
<keyword evidence="10" id="KW-0539">Nucleus</keyword>
<feature type="compositionally biased region" description="Basic and acidic residues" evidence="11">
    <location>
        <begin position="2041"/>
        <end position="2052"/>
    </location>
</feature>
<dbReference type="PROSITE" id="PS50868">
    <property type="entry name" value="POST_SET"/>
    <property type="match status" value="1"/>
</dbReference>
<dbReference type="SMART" id="SM00317">
    <property type="entry name" value="SET"/>
    <property type="match status" value="1"/>
</dbReference>
<evidence type="ECO:0000256" key="2">
    <source>
        <dbReference type="ARBA" id="ARBA00004286"/>
    </source>
</evidence>
<feature type="domain" description="Post-SET" evidence="13">
    <location>
        <begin position="1486"/>
        <end position="1502"/>
    </location>
</feature>
<feature type="region of interest" description="Disordered" evidence="11">
    <location>
        <begin position="1580"/>
        <end position="1614"/>
    </location>
</feature>
<feature type="region of interest" description="Disordered" evidence="11">
    <location>
        <begin position="2039"/>
        <end position="2060"/>
    </location>
</feature>
<evidence type="ECO:0000256" key="3">
    <source>
        <dbReference type="ARBA" id="ARBA00022454"/>
    </source>
</evidence>
<feature type="compositionally biased region" description="Basic and acidic residues" evidence="11">
    <location>
        <begin position="1107"/>
        <end position="1139"/>
    </location>
</feature>
<dbReference type="InterPro" id="IPR046341">
    <property type="entry name" value="SET_dom_sf"/>
</dbReference>
<comment type="subcellular location">
    <subcellularLocation>
        <location evidence="2">Chromosome</location>
    </subcellularLocation>
    <subcellularLocation>
        <location evidence="1">Nucleus</location>
    </subcellularLocation>
</comment>
<feature type="region of interest" description="Disordered" evidence="11">
    <location>
        <begin position="965"/>
        <end position="995"/>
    </location>
</feature>
<feature type="region of interest" description="Disordered" evidence="11">
    <location>
        <begin position="1947"/>
        <end position="1972"/>
    </location>
</feature>
<proteinExistence type="predicted"/>
<dbReference type="GO" id="GO:0046975">
    <property type="term" value="F:histone H3K36 methyltransferase activity"/>
    <property type="evidence" value="ECO:0007669"/>
    <property type="project" value="InterPro"/>
</dbReference>
<dbReference type="SMART" id="SM00570">
    <property type="entry name" value="AWS"/>
    <property type="match status" value="1"/>
</dbReference>
<evidence type="ECO:0000256" key="9">
    <source>
        <dbReference type="ARBA" id="ARBA00022833"/>
    </source>
</evidence>
<dbReference type="GO" id="GO:0005634">
    <property type="term" value="C:nucleus"/>
    <property type="evidence" value="ECO:0007669"/>
    <property type="project" value="UniProtKB-SubCell"/>
</dbReference>
<dbReference type="PROSITE" id="PS51050">
    <property type="entry name" value="ZF_CW"/>
    <property type="match status" value="1"/>
</dbReference>
<dbReference type="FunFam" id="2.170.270.10:FF:000035">
    <property type="entry name" value="Histone-lysine N-methyltransferase"/>
    <property type="match status" value="1"/>
</dbReference>
<feature type="region of interest" description="Disordered" evidence="11">
    <location>
        <begin position="675"/>
        <end position="705"/>
    </location>
</feature>
<reference evidence="16" key="1">
    <citation type="submission" date="2020-03" db="EMBL/GenBank/DDBJ databases">
        <authorList>
            <person name="Zhang R."/>
        </authorList>
    </citation>
    <scope>NUCLEOTIDE SEQUENCE</scope>
</reference>
<evidence type="ECO:0000256" key="8">
    <source>
        <dbReference type="ARBA" id="ARBA00022771"/>
    </source>
</evidence>
<evidence type="ECO:0000256" key="1">
    <source>
        <dbReference type="ARBA" id="ARBA00004123"/>
    </source>
</evidence>
<organism evidence="16">
    <name type="scientific">Populus davidiana</name>
    <dbReference type="NCBI Taxonomy" id="266767"/>
    <lineage>
        <taxon>Eukaryota</taxon>
        <taxon>Viridiplantae</taxon>
        <taxon>Streptophyta</taxon>
        <taxon>Embryophyta</taxon>
        <taxon>Tracheophyta</taxon>
        <taxon>Spermatophyta</taxon>
        <taxon>Magnoliopsida</taxon>
        <taxon>eudicotyledons</taxon>
        <taxon>Gunneridae</taxon>
        <taxon>Pentapetalae</taxon>
        <taxon>rosids</taxon>
        <taxon>fabids</taxon>
        <taxon>Malpighiales</taxon>
        <taxon>Salicaceae</taxon>
        <taxon>Saliceae</taxon>
        <taxon>Populus</taxon>
    </lineage>
</organism>
<evidence type="ECO:0000256" key="6">
    <source>
        <dbReference type="ARBA" id="ARBA00022691"/>
    </source>
</evidence>
<dbReference type="EMBL" id="GILB01010056">
    <property type="protein sequence ID" value="NUU90389.1"/>
    <property type="molecule type" value="Transcribed_RNA"/>
</dbReference>
<evidence type="ECO:0000259" key="15">
    <source>
        <dbReference type="PROSITE" id="PS51215"/>
    </source>
</evidence>
<dbReference type="PROSITE" id="PS51215">
    <property type="entry name" value="AWS"/>
    <property type="match status" value="1"/>
</dbReference>